<dbReference type="InterPro" id="IPR001173">
    <property type="entry name" value="Glyco_trans_2-like"/>
</dbReference>
<evidence type="ECO:0000259" key="1">
    <source>
        <dbReference type="Pfam" id="PF00535"/>
    </source>
</evidence>
<feature type="domain" description="Glycosyltransferase 2-like" evidence="1">
    <location>
        <begin position="8"/>
        <end position="134"/>
    </location>
</feature>
<dbReference type="EMBL" id="CP000698">
    <property type="protein sequence ID" value="ABQ27956.1"/>
    <property type="molecule type" value="Genomic_DNA"/>
</dbReference>
<dbReference type="Gene3D" id="3.90.550.10">
    <property type="entry name" value="Spore Coat Polysaccharide Biosynthesis Protein SpsA, Chain A"/>
    <property type="match status" value="1"/>
</dbReference>
<accession>A5G838</accession>
<evidence type="ECO:0000313" key="3">
    <source>
        <dbReference type="Proteomes" id="UP000006695"/>
    </source>
</evidence>
<dbReference type="OrthoDB" id="433681at2"/>
<dbReference type="KEGG" id="gur:Gura_3805"/>
<reference evidence="2 3" key="1">
    <citation type="submission" date="2007-05" db="EMBL/GenBank/DDBJ databases">
        <title>Complete sequence of Geobacter uraniireducens Rf4.</title>
        <authorList>
            <consortium name="US DOE Joint Genome Institute"/>
            <person name="Copeland A."/>
            <person name="Lucas S."/>
            <person name="Lapidus A."/>
            <person name="Barry K."/>
            <person name="Detter J.C."/>
            <person name="Glavina del Rio T."/>
            <person name="Hammon N."/>
            <person name="Israni S."/>
            <person name="Dalin E."/>
            <person name="Tice H."/>
            <person name="Pitluck S."/>
            <person name="Chertkov O."/>
            <person name="Brettin T."/>
            <person name="Bruce D."/>
            <person name="Han C."/>
            <person name="Schmutz J."/>
            <person name="Larimer F."/>
            <person name="Land M."/>
            <person name="Hauser L."/>
            <person name="Kyrpides N."/>
            <person name="Mikhailova N."/>
            <person name="Shelobolina E."/>
            <person name="Aklujkar M."/>
            <person name="Lovley D."/>
            <person name="Richardson P."/>
        </authorList>
    </citation>
    <scope>NUCLEOTIDE SEQUENCE [LARGE SCALE GENOMIC DNA]</scope>
    <source>
        <strain evidence="2 3">Rf4</strain>
    </source>
</reference>
<protein>
    <submittedName>
        <fullName evidence="2">Glycosyl transferase, family 2</fullName>
    </submittedName>
</protein>
<name>A5G838_GEOUR</name>
<keyword evidence="2" id="KW-0808">Transferase</keyword>
<evidence type="ECO:0000313" key="2">
    <source>
        <dbReference type="EMBL" id="ABQ27956.1"/>
    </source>
</evidence>
<dbReference type="RefSeq" id="WP_011940605.1">
    <property type="nucleotide sequence ID" value="NC_009483.1"/>
</dbReference>
<dbReference type="SUPFAM" id="SSF53448">
    <property type="entry name" value="Nucleotide-diphospho-sugar transferases"/>
    <property type="match status" value="1"/>
</dbReference>
<organism evidence="2 3">
    <name type="scientific">Geotalea uraniireducens (strain Rf4)</name>
    <name type="common">Geobacter uraniireducens</name>
    <dbReference type="NCBI Taxonomy" id="351605"/>
    <lineage>
        <taxon>Bacteria</taxon>
        <taxon>Pseudomonadati</taxon>
        <taxon>Thermodesulfobacteriota</taxon>
        <taxon>Desulfuromonadia</taxon>
        <taxon>Geobacterales</taxon>
        <taxon>Geobacteraceae</taxon>
        <taxon>Geotalea</taxon>
    </lineage>
</organism>
<dbReference type="AlphaFoldDB" id="A5G838"/>
<gene>
    <name evidence="2" type="ordered locus">Gura_3805</name>
</gene>
<dbReference type="CDD" id="cd06433">
    <property type="entry name" value="GT_2_WfgS_like"/>
    <property type="match status" value="1"/>
</dbReference>
<dbReference type="CAZy" id="GT2">
    <property type="family name" value="Glycosyltransferase Family 2"/>
</dbReference>
<dbReference type="Proteomes" id="UP000006695">
    <property type="component" value="Chromosome"/>
</dbReference>
<dbReference type="Pfam" id="PF00535">
    <property type="entry name" value="Glycos_transf_2"/>
    <property type="match status" value="1"/>
</dbReference>
<sequence length="302" mass="35334">MESNRKVSIVTPTYNAVNDIETCLLSVAHQTYKNKEHLIIDGASTDATLEIVKRYADKYSHIKFISEKDNGIYDAMNKAIDLTSGEWIYFLGCDDVFYNDTVLEEIFNIGGIDLFDVVYGNVLWGDTGKIYDGKFSTLKLMDQNICHQAIFYEKSIFSKLGKFDTKYKILADYVFNMKWFNNDGVRSKYVNNIIAKYGINGRSSNVQDMDFWEDRALIYKENFPAEYVLFKDKLQYIELDIKQKEHQLAERDRQLTDRDRQLADRDQRITDLINSFSWRITKPLRWLNAVILTKLGVGNYRR</sequence>
<dbReference type="PANTHER" id="PTHR22916:SF3">
    <property type="entry name" value="UDP-GLCNAC:BETAGAL BETA-1,3-N-ACETYLGLUCOSAMINYLTRANSFERASE-LIKE PROTEIN 1"/>
    <property type="match status" value="1"/>
</dbReference>
<dbReference type="GO" id="GO:0016758">
    <property type="term" value="F:hexosyltransferase activity"/>
    <property type="evidence" value="ECO:0007669"/>
    <property type="project" value="UniProtKB-ARBA"/>
</dbReference>
<dbReference type="HOGENOM" id="CLU_025996_21_1_7"/>
<dbReference type="PANTHER" id="PTHR22916">
    <property type="entry name" value="GLYCOSYLTRANSFERASE"/>
    <property type="match status" value="1"/>
</dbReference>
<dbReference type="STRING" id="351605.Gura_3805"/>
<proteinExistence type="predicted"/>
<dbReference type="InterPro" id="IPR029044">
    <property type="entry name" value="Nucleotide-diphossugar_trans"/>
</dbReference>
<keyword evidence="3" id="KW-1185">Reference proteome</keyword>